<evidence type="ECO:0008006" key="4">
    <source>
        <dbReference type="Google" id="ProtNLM"/>
    </source>
</evidence>
<evidence type="ECO:0000313" key="2">
    <source>
        <dbReference type="EMBL" id="GAA0358201.1"/>
    </source>
</evidence>
<gene>
    <name evidence="2" type="ORF">GCM10009092_22990</name>
</gene>
<keyword evidence="3" id="KW-1185">Reference proteome</keyword>
<reference evidence="2 3" key="1">
    <citation type="journal article" date="2019" name="Int. J. Syst. Evol. Microbiol.">
        <title>The Global Catalogue of Microorganisms (GCM) 10K type strain sequencing project: providing services to taxonomists for standard genome sequencing and annotation.</title>
        <authorList>
            <consortium name="The Broad Institute Genomics Platform"/>
            <consortium name="The Broad Institute Genome Sequencing Center for Infectious Disease"/>
            <person name="Wu L."/>
            <person name="Ma J."/>
        </authorList>
    </citation>
    <scope>NUCLEOTIDE SEQUENCE [LARGE SCALE GENOMIC DNA]</scope>
    <source>
        <strain evidence="2 3">JCM 13378</strain>
    </source>
</reference>
<evidence type="ECO:0000313" key="3">
    <source>
        <dbReference type="Proteomes" id="UP001501757"/>
    </source>
</evidence>
<dbReference type="RefSeq" id="WP_343845022.1">
    <property type="nucleotide sequence ID" value="NZ_BAAAEI010000012.1"/>
</dbReference>
<feature type="region of interest" description="Disordered" evidence="1">
    <location>
        <begin position="70"/>
        <end position="89"/>
    </location>
</feature>
<dbReference type="EMBL" id="BAAAEI010000012">
    <property type="protein sequence ID" value="GAA0358201.1"/>
    <property type="molecule type" value="Genomic_DNA"/>
</dbReference>
<comment type="caution">
    <text evidence="2">The sequence shown here is derived from an EMBL/GenBank/DDBJ whole genome shotgun (WGS) entry which is preliminary data.</text>
</comment>
<accession>A0ABN0X8W2</accession>
<name>A0ABN0X8W2_9ALTE</name>
<proteinExistence type="predicted"/>
<dbReference type="Proteomes" id="UP001501757">
    <property type="component" value="Unassembled WGS sequence"/>
</dbReference>
<protein>
    <recommendedName>
        <fullName evidence="4">Class IIb bacteriocin, lactobin A/cerein 7B family</fullName>
    </recommendedName>
</protein>
<evidence type="ECO:0000256" key="1">
    <source>
        <dbReference type="SAM" id="MobiDB-lite"/>
    </source>
</evidence>
<organism evidence="2 3">
    <name type="scientific">Bowmanella denitrificans</name>
    <dbReference type="NCBI Taxonomy" id="366582"/>
    <lineage>
        <taxon>Bacteria</taxon>
        <taxon>Pseudomonadati</taxon>
        <taxon>Pseudomonadota</taxon>
        <taxon>Gammaproteobacteria</taxon>
        <taxon>Alteromonadales</taxon>
        <taxon>Alteromonadaceae</taxon>
        <taxon>Bowmanella</taxon>
    </lineage>
</organism>
<sequence length="89" mass="9628">MENMNMKNVTFVDNEMLELSLDEVALINGGMPPPPQFWPFVTGAIVGGMLYDGVKAMIGGYINHMEREVQNGWGSNPGTPPPNSGFGTI</sequence>